<name>A0A8C3ILC0_CHRPI</name>
<feature type="domain" description="LTD" evidence="1">
    <location>
        <begin position="139"/>
        <end position="253"/>
    </location>
</feature>
<dbReference type="GeneTree" id="ENSGT00940000169472"/>
<dbReference type="PANTHER" id="PTHR47012:SF2">
    <property type="entry name" value="LTD DOMAIN-CONTAINING PROTEIN"/>
    <property type="match status" value="1"/>
</dbReference>
<dbReference type="InterPro" id="IPR042840">
    <property type="entry name" value="LMNTD1"/>
</dbReference>
<proteinExistence type="predicted"/>
<dbReference type="GO" id="GO:0005635">
    <property type="term" value="C:nuclear envelope"/>
    <property type="evidence" value="ECO:0007669"/>
    <property type="project" value="TreeGrafter"/>
</dbReference>
<accession>A0A8C3ILC0</accession>
<dbReference type="Gene3D" id="2.60.40.1260">
    <property type="entry name" value="Lamin Tail domain"/>
    <property type="match status" value="1"/>
</dbReference>
<dbReference type="SUPFAM" id="SSF74853">
    <property type="entry name" value="Lamin A/C globular tail domain"/>
    <property type="match status" value="1"/>
</dbReference>
<dbReference type="PROSITE" id="PS51841">
    <property type="entry name" value="LTD"/>
    <property type="match status" value="1"/>
</dbReference>
<dbReference type="Proteomes" id="UP000694380">
    <property type="component" value="Unplaced"/>
</dbReference>
<keyword evidence="3" id="KW-1185">Reference proteome</keyword>
<sequence length="253" mass="27971">MEKDDGRTQISEVVQTEFNLYGTSSTELESRWKINDLRNFSSSQELGSFPARIERKLQSESSWWEAISSPKSDPVSAPSRSEVAVLFPSLPLSWEDIQPKHTGSLDLKTDQSQDLCRPTHAGLGGIGVCKTSVMPSDLSKGEEHERVPGDTGFLKITTVNCKGKFVRILNTSLDQDVDLSGFIIQQWIGGYPVSIYRFPPDTMLPALHHVTVWAAGADCTHKKPADVTLRTQQYFRTGPECTTVLSNAKGQVS</sequence>
<dbReference type="InterPro" id="IPR001322">
    <property type="entry name" value="Lamin_tail_dom"/>
</dbReference>
<evidence type="ECO:0000259" key="1">
    <source>
        <dbReference type="PROSITE" id="PS51841"/>
    </source>
</evidence>
<dbReference type="GO" id="GO:0005737">
    <property type="term" value="C:cytoplasm"/>
    <property type="evidence" value="ECO:0007669"/>
    <property type="project" value="TreeGrafter"/>
</dbReference>
<dbReference type="PANTHER" id="PTHR47012">
    <property type="entry name" value="LAMIN TAIL DOMAIN-CONTAINING PROTEIN 1"/>
    <property type="match status" value="1"/>
</dbReference>
<reference evidence="2" key="1">
    <citation type="submission" date="2025-08" db="UniProtKB">
        <authorList>
            <consortium name="Ensembl"/>
        </authorList>
    </citation>
    <scope>IDENTIFICATION</scope>
</reference>
<evidence type="ECO:0000313" key="3">
    <source>
        <dbReference type="Proteomes" id="UP000694380"/>
    </source>
</evidence>
<protein>
    <recommendedName>
        <fullName evidence="1">LTD domain-containing protein</fullName>
    </recommendedName>
</protein>
<dbReference type="InterPro" id="IPR036415">
    <property type="entry name" value="Lamin_tail_dom_sf"/>
</dbReference>
<dbReference type="Ensembl" id="ENSCPBT00000040721.1">
    <property type="protein sequence ID" value="ENSCPBP00000034702.1"/>
    <property type="gene ID" value="ENSCPBG00000024208.1"/>
</dbReference>
<evidence type="ECO:0000313" key="2">
    <source>
        <dbReference type="Ensembl" id="ENSCPBP00000034702.1"/>
    </source>
</evidence>
<organism evidence="2 3">
    <name type="scientific">Chrysemys picta bellii</name>
    <name type="common">Western painted turtle</name>
    <name type="synonym">Emys bellii</name>
    <dbReference type="NCBI Taxonomy" id="8478"/>
    <lineage>
        <taxon>Eukaryota</taxon>
        <taxon>Metazoa</taxon>
        <taxon>Chordata</taxon>
        <taxon>Craniata</taxon>
        <taxon>Vertebrata</taxon>
        <taxon>Euteleostomi</taxon>
        <taxon>Archelosauria</taxon>
        <taxon>Testudinata</taxon>
        <taxon>Testudines</taxon>
        <taxon>Cryptodira</taxon>
        <taxon>Durocryptodira</taxon>
        <taxon>Testudinoidea</taxon>
        <taxon>Emydidae</taxon>
        <taxon>Chrysemys</taxon>
    </lineage>
</organism>
<dbReference type="AlphaFoldDB" id="A0A8C3ILC0"/>
<dbReference type="Pfam" id="PF00932">
    <property type="entry name" value="LTD"/>
    <property type="match status" value="1"/>
</dbReference>
<reference evidence="2" key="2">
    <citation type="submission" date="2025-09" db="UniProtKB">
        <authorList>
            <consortium name="Ensembl"/>
        </authorList>
    </citation>
    <scope>IDENTIFICATION</scope>
</reference>